<organism evidence="4 5">
    <name type="scientific">Candidatus Dechloromonas phosphorivorans</name>
    <dbReference type="NCBI Taxonomy" id="2899244"/>
    <lineage>
        <taxon>Bacteria</taxon>
        <taxon>Pseudomonadati</taxon>
        <taxon>Pseudomonadota</taxon>
        <taxon>Betaproteobacteria</taxon>
        <taxon>Rhodocyclales</taxon>
        <taxon>Azonexaceae</taxon>
        <taxon>Dechloromonas</taxon>
    </lineage>
</organism>
<dbReference type="Proteomes" id="UP000739411">
    <property type="component" value="Unassembled WGS sequence"/>
</dbReference>
<sequence length="64" mass="6660">MKPGPHGFHIHEKGDCSAPDGTNAGGHYNRLGKPHGNPEHADHHAGDMPQRVADAKGGQAGGLY</sequence>
<dbReference type="AlphaFoldDB" id="A0A935K3C3"/>
<evidence type="ECO:0000256" key="2">
    <source>
        <dbReference type="SAM" id="MobiDB-lite"/>
    </source>
</evidence>
<evidence type="ECO:0000259" key="3">
    <source>
        <dbReference type="Pfam" id="PF00080"/>
    </source>
</evidence>
<dbReference type="Gene3D" id="2.60.40.200">
    <property type="entry name" value="Superoxide dismutase, copper/zinc binding domain"/>
    <property type="match status" value="1"/>
</dbReference>
<dbReference type="GO" id="GO:0006801">
    <property type="term" value="P:superoxide metabolic process"/>
    <property type="evidence" value="ECO:0007669"/>
    <property type="project" value="InterPro"/>
</dbReference>
<comment type="similarity">
    <text evidence="1">Belongs to the Cu-Zn superoxide dismutase family.</text>
</comment>
<accession>A0A935K3C3</accession>
<feature type="domain" description="Superoxide dismutase copper/zinc binding" evidence="3">
    <location>
        <begin position="2"/>
        <end position="57"/>
    </location>
</feature>
<evidence type="ECO:0000313" key="5">
    <source>
        <dbReference type="Proteomes" id="UP000739411"/>
    </source>
</evidence>
<name>A0A935K3C3_9RHOO</name>
<comment type="caution">
    <text evidence="4">The sequence shown here is derived from an EMBL/GenBank/DDBJ whole genome shotgun (WGS) entry which is preliminary data.</text>
</comment>
<dbReference type="SUPFAM" id="SSF49329">
    <property type="entry name" value="Cu,Zn superoxide dismutase-like"/>
    <property type="match status" value="1"/>
</dbReference>
<feature type="compositionally biased region" description="Basic and acidic residues" evidence="2">
    <location>
        <begin position="36"/>
        <end position="46"/>
    </location>
</feature>
<protein>
    <submittedName>
        <fullName evidence="4">Superoxide dismutase family protein</fullName>
    </submittedName>
</protein>
<evidence type="ECO:0000313" key="4">
    <source>
        <dbReference type="EMBL" id="MBK7417549.1"/>
    </source>
</evidence>
<dbReference type="EMBL" id="JADJMS010000052">
    <property type="protein sequence ID" value="MBK7417549.1"/>
    <property type="molecule type" value="Genomic_DNA"/>
</dbReference>
<evidence type="ECO:0000256" key="1">
    <source>
        <dbReference type="ARBA" id="ARBA00010457"/>
    </source>
</evidence>
<dbReference type="InterPro" id="IPR036423">
    <property type="entry name" value="SOD-like_Cu/Zn_dom_sf"/>
</dbReference>
<dbReference type="GO" id="GO:0046872">
    <property type="term" value="F:metal ion binding"/>
    <property type="evidence" value="ECO:0007669"/>
    <property type="project" value="InterPro"/>
</dbReference>
<feature type="region of interest" description="Disordered" evidence="2">
    <location>
        <begin position="1"/>
        <end position="64"/>
    </location>
</feature>
<reference evidence="4 5" key="1">
    <citation type="submission" date="2020-10" db="EMBL/GenBank/DDBJ databases">
        <title>Connecting structure to function with the recovery of over 1000 high-quality activated sludge metagenome-assembled genomes encoding full-length rRNA genes using long-read sequencing.</title>
        <authorList>
            <person name="Singleton C.M."/>
            <person name="Petriglieri F."/>
            <person name="Kristensen J.M."/>
            <person name="Kirkegaard R.H."/>
            <person name="Michaelsen T.Y."/>
            <person name="Andersen M.H."/>
            <person name="Karst S.M."/>
            <person name="Dueholm M.S."/>
            <person name="Nielsen P.H."/>
            <person name="Albertsen M."/>
        </authorList>
    </citation>
    <scope>NUCLEOTIDE SEQUENCE [LARGE SCALE GENOMIC DNA]</scope>
    <source>
        <strain evidence="4">EsbW_18-Q3-R4-48_BATAC.463</strain>
    </source>
</reference>
<dbReference type="Pfam" id="PF00080">
    <property type="entry name" value="Sod_Cu"/>
    <property type="match status" value="1"/>
</dbReference>
<dbReference type="InterPro" id="IPR001424">
    <property type="entry name" value="SOD_Cu_Zn_dom"/>
</dbReference>
<dbReference type="InterPro" id="IPR018152">
    <property type="entry name" value="SOD_Cu/Zn_BS"/>
</dbReference>
<dbReference type="PROSITE" id="PS00087">
    <property type="entry name" value="SOD_CU_ZN_1"/>
    <property type="match status" value="1"/>
</dbReference>
<gene>
    <name evidence="4" type="ORF">IPJ38_23180</name>
</gene>
<proteinExistence type="inferred from homology"/>